<comment type="caution">
    <text evidence="1">The sequence shown here is derived from an EMBL/GenBank/DDBJ whole genome shotgun (WGS) entry which is preliminary data.</text>
</comment>
<keyword evidence="2" id="KW-1185">Reference proteome</keyword>
<reference evidence="1" key="2">
    <citation type="submission" date="2023-05" db="EMBL/GenBank/DDBJ databases">
        <authorList>
            <person name="Fouks B."/>
        </authorList>
    </citation>
    <scope>NUCLEOTIDE SEQUENCE</scope>
    <source>
        <strain evidence="1">Stay&amp;Tobe</strain>
        <tissue evidence="1">Testes</tissue>
    </source>
</reference>
<feature type="non-terminal residue" evidence="1">
    <location>
        <position position="1"/>
    </location>
</feature>
<name>A0AAD8AFT6_DIPPU</name>
<evidence type="ECO:0000313" key="1">
    <source>
        <dbReference type="EMBL" id="KAJ9598251.1"/>
    </source>
</evidence>
<evidence type="ECO:0000313" key="2">
    <source>
        <dbReference type="Proteomes" id="UP001233999"/>
    </source>
</evidence>
<organism evidence="1 2">
    <name type="scientific">Diploptera punctata</name>
    <name type="common">Pacific beetle cockroach</name>
    <dbReference type="NCBI Taxonomy" id="6984"/>
    <lineage>
        <taxon>Eukaryota</taxon>
        <taxon>Metazoa</taxon>
        <taxon>Ecdysozoa</taxon>
        <taxon>Arthropoda</taxon>
        <taxon>Hexapoda</taxon>
        <taxon>Insecta</taxon>
        <taxon>Pterygota</taxon>
        <taxon>Neoptera</taxon>
        <taxon>Polyneoptera</taxon>
        <taxon>Dictyoptera</taxon>
        <taxon>Blattodea</taxon>
        <taxon>Blaberoidea</taxon>
        <taxon>Blaberidae</taxon>
        <taxon>Diplopterinae</taxon>
        <taxon>Diploptera</taxon>
    </lineage>
</organism>
<protein>
    <submittedName>
        <fullName evidence="1">Uncharacterized protein</fullName>
    </submittedName>
</protein>
<dbReference type="EMBL" id="JASPKZ010001233">
    <property type="protein sequence ID" value="KAJ9598251.1"/>
    <property type="molecule type" value="Genomic_DNA"/>
</dbReference>
<dbReference type="Proteomes" id="UP001233999">
    <property type="component" value="Unassembled WGS sequence"/>
</dbReference>
<accession>A0AAD8AFT6</accession>
<feature type="non-terminal residue" evidence="1">
    <location>
        <position position="56"/>
    </location>
</feature>
<gene>
    <name evidence="1" type="ORF">L9F63_011072</name>
</gene>
<reference evidence="1" key="1">
    <citation type="journal article" date="2023" name="IScience">
        <title>Live-bearing cockroach genome reveals convergent evolutionary mechanisms linked to viviparity in insects and beyond.</title>
        <authorList>
            <person name="Fouks B."/>
            <person name="Harrison M.C."/>
            <person name="Mikhailova A.A."/>
            <person name="Marchal E."/>
            <person name="English S."/>
            <person name="Carruthers M."/>
            <person name="Jennings E.C."/>
            <person name="Chiamaka E.L."/>
            <person name="Frigard R.A."/>
            <person name="Pippel M."/>
            <person name="Attardo G.M."/>
            <person name="Benoit J.B."/>
            <person name="Bornberg-Bauer E."/>
            <person name="Tobe S.S."/>
        </authorList>
    </citation>
    <scope>NUCLEOTIDE SEQUENCE</scope>
    <source>
        <strain evidence="1">Stay&amp;Tobe</strain>
    </source>
</reference>
<dbReference type="AlphaFoldDB" id="A0AAD8AFT6"/>
<sequence>NENINQKLPQLEKKKSCKDYNKDALQYRRPIVTIKKLTVVKTADDDFLSLIQKLWM</sequence>
<proteinExistence type="predicted"/>